<protein>
    <submittedName>
        <fullName evidence="2">Glucosidase</fullName>
    </submittedName>
</protein>
<dbReference type="PANTHER" id="PTHR10412">
    <property type="entry name" value="MANNOSYL-OLIGOSACCHARIDE GLUCOSIDASE"/>
    <property type="match status" value="1"/>
</dbReference>
<dbReference type="EMBL" id="CP114040">
    <property type="protein sequence ID" value="WAS93754.1"/>
    <property type="molecule type" value="Genomic_DNA"/>
</dbReference>
<name>A0ABY7H406_9BACT</name>
<organism evidence="2 3">
    <name type="scientific">Nannocystis punicea</name>
    <dbReference type="NCBI Taxonomy" id="2995304"/>
    <lineage>
        <taxon>Bacteria</taxon>
        <taxon>Pseudomonadati</taxon>
        <taxon>Myxococcota</taxon>
        <taxon>Polyangia</taxon>
        <taxon>Nannocystales</taxon>
        <taxon>Nannocystaceae</taxon>
        <taxon>Nannocystis</taxon>
    </lineage>
</organism>
<feature type="domain" description="Mannosylglycerate hydrolase MGH1-like glycoside hydrolase" evidence="1">
    <location>
        <begin position="432"/>
        <end position="656"/>
    </location>
</feature>
<dbReference type="Proteomes" id="UP001164459">
    <property type="component" value="Chromosome"/>
</dbReference>
<dbReference type="Pfam" id="PF22422">
    <property type="entry name" value="MGH1-like_GH"/>
    <property type="match status" value="2"/>
</dbReference>
<proteinExistence type="predicted"/>
<feature type="domain" description="Mannosylglycerate hydrolase MGH1-like glycoside hydrolase" evidence="1">
    <location>
        <begin position="709"/>
        <end position="873"/>
    </location>
</feature>
<accession>A0ABY7H406</accession>
<sequence length="894" mass="103316">MDPERQRHAEQRRRERRWDLFGPYLAERAWATVREDYSENGDVWRYFPHDHARSRAYRWNEDGLLGISDEHQRLCFALALWNERDPILKERLFGVTGPQGNHGEDVKEVYFYLDNTPTHSYMRALYKYPQAAYPYERLVAESARRSRSEPEFELVDAGVFDEGRYFDVFVEYAKAGPTDILVRITAHNRGPEPAPLHLLPTLWFRNTWAWTDDPRIPSLTPVGRPDGLPALIAEHRELGELWLVADAPGELLFTNNETNSERLWGAESRTPHVKDAFHRHLVGREPGVLAQGGTKSAVHWRAVVAPGGSWTVRLRLSQKTASPQCPAEAVTDGEFTAPFADFDAVMQARRSEADAFYDGIRAHMTDDERQVFRQAMAGLLWSKQFYHYIVRDWLAGDPAQPPPPRERLSGRNTDWRHLYNHHVMSMPDTWEYPWYAAWDLAFHCLPLALVDPEFAKSQLDLLTREWFLHPNGAMPAYEWNFSDVNPPVFAWATWRVYKIEQRHEGRGDRTFLEAMFHKLLLHFTWWVNRKDSAGKNIFQGGFLGLDNIGVFDRSAGLPRGGVLEQSDATAWMGMFSLNMMTIALELARENPVYEKIASKFFEHFLSIADAMNNLGGEGIGLWDDQDEFFYDVLHLPDGRALRLRARSLVGLIPLLAVETVEPLLLEQMPGFRHRLEWFLAHRPDLARLVSRWYEPGAGERRLLALVRGSRMKRLLRRMLDPNEFLSDYGVRSLSKIHATEPYRLHIDNSTLSIGYEPGESRTGLFGGNSNWRGPVWFPINYLLIEALQKFHHYYSDDFRVECPTGSGQYMSIREIADELSRRLTRIFLPDARGRRPYAGDDPRQHDPHWRDHLLFHEYFHGDTGQGLGASHQTGWTALVAKLLMQQCPPVDDDH</sequence>
<keyword evidence="3" id="KW-1185">Reference proteome</keyword>
<dbReference type="SUPFAM" id="SSF48208">
    <property type="entry name" value="Six-hairpin glycosidases"/>
    <property type="match status" value="1"/>
</dbReference>
<dbReference type="Gene3D" id="1.50.10.10">
    <property type="match status" value="1"/>
</dbReference>
<evidence type="ECO:0000313" key="3">
    <source>
        <dbReference type="Proteomes" id="UP001164459"/>
    </source>
</evidence>
<dbReference type="InterPro" id="IPR054491">
    <property type="entry name" value="MGH1-like_GH"/>
</dbReference>
<dbReference type="PANTHER" id="PTHR10412:SF10">
    <property type="entry name" value="GLYCOSYL HYDROLASE FAMILY 63 C-TERMINAL DOMAIN-CONTAINING PROTEIN"/>
    <property type="match status" value="1"/>
</dbReference>
<evidence type="ECO:0000259" key="1">
    <source>
        <dbReference type="Pfam" id="PF22422"/>
    </source>
</evidence>
<reference evidence="2" key="1">
    <citation type="submission" date="2022-11" db="EMBL/GenBank/DDBJ databases">
        <title>Minimal conservation of predation-associated metabolite biosynthetic gene clusters underscores biosynthetic potential of Myxococcota including descriptions for ten novel species: Archangium lansinium sp. nov., Myxococcus landrumus sp. nov., Nannocystis bai.</title>
        <authorList>
            <person name="Ahearne A."/>
            <person name="Stevens C."/>
            <person name="Dowd S."/>
        </authorList>
    </citation>
    <scope>NUCLEOTIDE SEQUENCE</scope>
    <source>
        <strain evidence="2">Fl3</strain>
    </source>
</reference>
<gene>
    <name evidence="2" type="ORF">O0S08_47075</name>
</gene>
<dbReference type="InterPro" id="IPR004888">
    <property type="entry name" value="Glycoside_hydrolase_63"/>
</dbReference>
<dbReference type="RefSeq" id="WP_269036100.1">
    <property type="nucleotide sequence ID" value="NZ_CP114040.1"/>
</dbReference>
<dbReference type="InterPro" id="IPR012341">
    <property type="entry name" value="6hp_glycosidase-like_sf"/>
</dbReference>
<dbReference type="InterPro" id="IPR008928">
    <property type="entry name" value="6-hairpin_glycosidase_sf"/>
</dbReference>
<evidence type="ECO:0000313" key="2">
    <source>
        <dbReference type="EMBL" id="WAS93754.1"/>
    </source>
</evidence>